<evidence type="ECO:0000313" key="3">
    <source>
        <dbReference type="Proteomes" id="UP000004757"/>
    </source>
</evidence>
<dbReference type="AlphaFoldDB" id="D4XV56"/>
<gene>
    <name evidence="2" type="ORF">MALL_0784</name>
</gene>
<dbReference type="RefSeq" id="WP_005683173.1">
    <property type="nucleotide sequence ID" value="NZ_ADNC01000004.1"/>
</dbReference>
<evidence type="ECO:0000256" key="1">
    <source>
        <dbReference type="SAM" id="SignalP"/>
    </source>
</evidence>
<organism evidence="2 3">
    <name type="scientific">Mycoplasmopsis alligatoris A21JP2</name>
    <dbReference type="NCBI Taxonomy" id="747682"/>
    <lineage>
        <taxon>Bacteria</taxon>
        <taxon>Bacillati</taxon>
        <taxon>Mycoplasmatota</taxon>
        <taxon>Mycoplasmoidales</taxon>
        <taxon>Metamycoplasmataceae</taxon>
        <taxon>Mycoplasmopsis</taxon>
    </lineage>
</organism>
<sequence>MKKTKIILSLGALTSPLLIASCNVKVTNEAEKSDKNNWSSDNVNQENTPINKLNNEEYAELTNLNKEVEIYLQTVENFNKNKEIVELNKKFIAGKDMQINHRYNKTFNEEYKITLAKAKESIKQEKIIDTYKEEWEL</sequence>
<feature type="signal peptide" evidence="1">
    <location>
        <begin position="1"/>
        <end position="20"/>
    </location>
</feature>
<protein>
    <recommendedName>
        <fullName evidence="4">Lipoprotein</fullName>
    </recommendedName>
</protein>
<accession>D4XV56</accession>
<feature type="chain" id="PRO_5003067153" description="Lipoprotein" evidence="1">
    <location>
        <begin position="21"/>
        <end position="137"/>
    </location>
</feature>
<proteinExistence type="predicted"/>
<dbReference type="PROSITE" id="PS51257">
    <property type="entry name" value="PROKAR_LIPOPROTEIN"/>
    <property type="match status" value="1"/>
</dbReference>
<keyword evidence="1" id="KW-0732">Signal</keyword>
<evidence type="ECO:0008006" key="4">
    <source>
        <dbReference type="Google" id="ProtNLM"/>
    </source>
</evidence>
<evidence type="ECO:0000313" key="2">
    <source>
        <dbReference type="EMBL" id="EFF41755.1"/>
    </source>
</evidence>
<reference evidence="2 3" key="1">
    <citation type="submission" date="2010-03" db="EMBL/GenBank/DDBJ databases">
        <authorList>
            <person name="Glass J.I."/>
            <person name="Benders G.A."/>
            <person name="Durkin A.S."/>
            <person name="Farmerie W.G."/>
            <person name="Hlavinka K."/>
            <person name="Hostetler J."/>
            <person name="Jackson J."/>
            <person name="May M.A."/>
            <person name="Miller R.H."/>
            <person name="Paralanov V."/>
            <person name="Radune D."/>
            <person name="Szczypinski B."/>
            <person name="Brown D.R."/>
        </authorList>
    </citation>
    <scope>NUCLEOTIDE SEQUENCE [LARGE SCALE GENOMIC DNA]</scope>
    <source>
        <strain evidence="2 3">A21JP2</strain>
    </source>
</reference>
<comment type="caution">
    <text evidence="2">The sequence shown here is derived from an EMBL/GenBank/DDBJ whole genome shotgun (WGS) entry which is preliminary data.</text>
</comment>
<name>D4XV56_9BACT</name>
<dbReference type="Proteomes" id="UP000004757">
    <property type="component" value="Unassembled WGS sequence"/>
</dbReference>
<keyword evidence="3" id="KW-1185">Reference proteome</keyword>
<dbReference type="EMBL" id="ADNC01000004">
    <property type="protein sequence ID" value="EFF41755.1"/>
    <property type="molecule type" value="Genomic_DNA"/>
</dbReference>
<dbReference type="STRING" id="747682.MALL_0784"/>